<accession>A0A814RFK4</accession>
<reference evidence="1" key="1">
    <citation type="submission" date="2021-02" db="EMBL/GenBank/DDBJ databases">
        <authorList>
            <person name="Nowell W R."/>
        </authorList>
    </citation>
    <scope>NUCLEOTIDE SEQUENCE</scope>
</reference>
<protein>
    <submittedName>
        <fullName evidence="1">Uncharacterized protein</fullName>
    </submittedName>
</protein>
<name>A0A814RFK4_ADIRI</name>
<organism evidence="1 2">
    <name type="scientific">Adineta ricciae</name>
    <name type="common">Rotifer</name>
    <dbReference type="NCBI Taxonomy" id="249248"/>
    <lineage>
        <taxon>Eukaryota</taxon>
        <taxon>Metazoa</taxon>
        <taxon>Spiralia</taxon>
        <taxon>Gnathifera</taxon>
        <taxon>Rotifera</taxon>
        <taxon>Eurotatoria</taxon>
        <taxon>Bdelloidea</taxon>
        <taxon>Adinetida</taxon>
        <taxon>Adinetidae</taxon>
        <taxon>Adineta</taxon>
    </lineage>
</organism>
<evidence type="ECO:0000313" key="1">
    <source>
        <dbReference type="EMBL" id="CAF1133297.1"/>
    </source>
</evidence>
<gene>
    <name evidence="1" type="ORF">EDS130_LOCUS21690</name>
</gene>
<sequence length="143" mass="15840">MTNRNNAVTNLTKMAKITLNNYSTPYIDDDSGISIDVDNASSNDFSSSASTLIESLPSVSSSQSIRMSSPFPTIQKKQADTAPLVKCTSDGVIERIRPVTMKNSENGDYVICHTTRGDYVAYRTPEVPEWVLRLVEEVESREQ</sequence>
<evidence type="ECO:0000313" key="2">
    <source>
        <dbReference type="Proteomes" id="UP000663852"/>
    </source>
</evidence>
<proteinExistence type="predicted"/>
<comment type="caution">
    <text evidence="1">The sequence shown here is derived from an EMBL/GenBank/DDBJ whole genome shotgun (WGS) entry which is preliminary data.</text>
</comment>
<dbReference type="AlphaFoldDB" id="A0A814RFK4"/>
<dbReference type="EMBL" id="CAJNOJ010000110">
    <property type="protein sequence ID" value="CAF1133297.1"/>
    <property type="molecule type" value="Genomic_DNA"/>
</dbReference>
<dbReference type="Proteomes" id="UP000663852">
    <property type="component" value="Unassembled WGS sequence"/>
</dbReference>